<accession>A0A5K7NK26</accession>
<dbReference type="Proteomes" id="UP000414356">
    <property type="component" value="Segment"/>
</dbReference>
<name>A0A5K7NK26_9CAUD</name>
<reference evidence="1 2" key="1">
    <citation type="submission" date="2018-10" db="EMBL/GenBank/DDBJ databases">
        <title>Identification and characterization of two lytic bacteriophages against carbapenem resistant Klebsiella pneumoniae isolates.</title>
        <authorList>
            <person name="Horvath M."/>
            <person name="Kovacs T."/>
            <person name="Valappil S.K."/>
            <person name="Abraham H."/>
            <person name="Rakhely G."/>
            <person name="Schneider G."/>
        </authorList>
    </citation>
    <scope>NUCLEOTIDE SEQUENCE [LARGE SCALE GENOMIC DNA]</scope>
</reference>
<keyword evidence="2" id="KW-1185">Reference proteome</keyword>
<protein>
    <submittedName>
        <fullName evidence="1">Uncharacterized protein</fullName>
    </submittedName>
</protein>
<sequence>MSKQNLYDVYKRPNGLLYRVPLDSPLHKQAELFRPDTGCWWQSAHKVGGVISSDRSTLVTRNVVFKDSVCSQ</sequence>
<proteinExistence type="predicted"/>
<organism evidence="1 2">
    <name type="scientific">Klebsiella phage 1 TK-2018</name>
    <dbReference type="NCBI Taxonomy" id="2489637"/>
    <lineage>
        <taxon>Viruses</taxon>
        <taxon>Duplodnaviria</taxon>
        <taxon>Heunggongvirae</taxon>
        <taxon>Uroviricota</taxon>
        <taxon>Caudoviricetes</taxon>
        <taxon>Autographivirales</taxon>
        <taxon>Autoscriptoviridae</taxon>
        <taxon>Slopekvirinae</taxon>
        <taxon>Drulisvirus</taxon>
        <taxon>Drulisvirus 1 TK2018</taxon>
    </lineage>
</organism>
<dbReference type="EMBL" id="MK135468">
    <property type="protein sequence ID" value="AZF88738.1"/>
    <property type="molecule type" value="Genomic_DNA"/>
</dbReference>
<evidence type="ECO:0000313" key="2">
    <source>
        <dbReference type="Proteomes" id="UP000414356"/>
    </source>
</evidence>
<evidence type="ECO:0000313" key="1">
    <source>
        <dbReference type="EMBL" id="AZF88738.1"/>
    </source>
</evidence>